<feature type="compositionally biased region" description="Basic and acidic residues" evidence="2">
    <location>
        <begin position="493"/>
        <end position="508"/>
    </location>
</feature>
<keyword evidence="5" id="KW-1185">Reference proteome</keyword>
<dbReference type="InterPro" id="IPR008963">
    <property type="entry name" value="Purple_acid_Pase-like_N"/>
</dbReference>
<sequence>MPGCDFTRRDMLRWSAVVAAAPLVSALPFRNGVAEAATRRDDVSPANLELVTLTEDRAIITWYTGYTGSDDGLGRMEPAPAEGEVRWGTRPDHLNRVAHGLSDDTPYHYVELTHLHPGRTYYYQAFSNGKPVPPTQFTLISGNAVGTSDYGLGSTGPFSFTTPEPPPGRYLFSVALCNDLHMGETQAGLVGGQPQYIGITQEPGLPPYPEVMLEALVRDAGTLGADYLLAAGDISAEAVPVDLSKARQLLGRFGEYRDDVFVTRGNHDRAHIGDPYASCRAGQWQGNDCFHDHFFDGTEPTYFTRELQGLRVIGIDTYDKPGNGGDPGALSADQLAWFRAELAEDRERPTMVFGHHPLVVQDSAFPISASNTIDAAQAQTILQDYANAPGLFLHHAGHTHRNKRTVSPIAPDVVHQEIAAGKEYPGGFSLLRIHAGGYALNFYKTRSDLARRWSERSRMEIQGYWPQFAFGSRVSDRNIVVERDLSGLRPSNKPRDSHGHDSHGHSSA</sequence>
<reference evidence="4" key="1">
    <citation type="submission" date="2020-11" db="EMBL/GenBank/DDBJ databases">
        <title>Whole-genome analyses of Nonomuraea sp. K274.</title>
        <authorList>
            <person name="Veyisoglu A."/>
        </authorList>
    </citation>
    <scope>NUCLEOTIDE SEQUENCE</scope>
    <source>
        <strain evidence="4">K274</strain>
    </source>
</reference>
<dbReference type="EMBL" id="JADOGI010000032">
    <property type="protein sequence ID" value="MBF8186713.1"/>
    <property type="molecule type" value="Genomic_DNA"/>
</dbReference>
<evidence type="ECO:0000313" key="5">
    <source>
        <dbReference type="Proteomes" id="UP000605361"/>
    </source>
</evidence>
<gene>
    <name evidence="4" type="ORF">ITP53_13370</name>
</gene>
<dbReference type="Pfam" id="PF00149">
    <property type="entry name" value="Metallophos"/>
    <property type="match status" value="1"/>
</dbReference>
<dbReference type="GO" id="GO:0046872">
    <property type="term" value="F:metal ion binding"/>
    <property type="evidence" value="ECO:0007669"/>
    <property type="project" value="InterPro"/>
</dbReference>
<dbReference type="SUPFAM" id="SSF56300">
    <property type="entry name" value="Metallo-dependent phosphatases"/>
    <property type="match status" value="1"/>
</dbReference>
<feature type="domain" description="Calcineurin-like phosphoesterase" evidence="3">
    <location>
        <begin position="173"/>
        <end position="401"/>
    </location>
</feature>
<dbReference type="Gene3D" id="3.60.21.10">
    <property type="match status" value="1"/>
</dbReference>
<evidence type="ECO:0000256" key="1">
    <source>
        <dbReference type="ARBA" id="ARBA00022729"/>
    </source>
</evidence>
<name>A0A931F0T5_9ACTN</name>
<organism evidence="4 5">
    <name type="scientific">Nonomuraea cypriaca</name>
    <dbReference type="NCBI Taxonomy" id="1187855"/>
    <lineage>
        <taxon>Bacteria</taxon>
        <taxon>Bacillati</taxon>
        <taxon>Actinomycetota</taxon>
        <taxon>Actinomycetes</taxon>
        <taxon>Streptosporangiales</taxon>
        <taxon>Streptosporangiaceae</taxon>
        <taxon>Nonomuraea</taxon>
    </lineage>
</organism>
<accession>A0A931F0T5</accession>
<dbReference type="PANTHER" id="PTHR43143:SF1">
    <property type="entry name" value="SERINE_THREONINE-PROTEIN PHOSPHATASE CPPED1"/>
    <property type="match status" value="1"/>
</dbReference>
<dbReference type="SUPFAM" id="SSF49363">
    <property type="entry name" value="Purple acid phosphatase, N-terminal domain"/>
    <property type="match status" value="1"/>
</dbReference>
<comment type="caution">
    <text evidence="4">The sequence shown here is derived from an EMBL/GenBank/DDBJ whole genome shotgun (WGS) entry which is preliminary data.</text>
</comment>
<evidence type="ECO:0000256" key="2">
    <source>
        <dbReference type="SAM" id="MobiDB-lite"/>
    </source>
</evidence>
<dbReference type="RefSeq" id="WP_195895686.1">
    <property type="nucleotide sequence ID" value="NZ_JADOGI010000032.1"/>
</dbReference>
<dbReference type="InterPro" id="IPR051918">
    <property type="entry name" value="STPP_CPPED1"/>
</dbReference>
<dbReference type="InterPro" id="IPR004843">
    <property type="entry name" value="Calcineurin-like_PHP"/>
</dbReference>
<dbReference type="PANTHER" id="PTHR43143">
    <property type="entry name" value="METALLOPHOSPHOESTERASE, CALCINEURIN SUPERFAMILY"/>
    <property type="match status" value="1"/>
</dbReference>
<keyword evidence="1" id="KW-0732">Signal</keyword>
<protein>
    <submittedName>
        <fullName evidence="4">Metallophosphoesterase family protein</fullName>
    </submittedName>
</protein>
<feature type="region of interest" description="Disordered" evidence="2">
    <location>
        <begin position="485"/>
        <end position="508"/>
    </location>
</feature>
<dbReference type="PROSITE" id="PS51318">
    <property type="entry name" value="TAT"/>
    <property type="match status" value="1"/>
</dbReference>
<dbReference type="Gene3D" id="2.60.40.380">
    <property type="entry name" value="Purple acid phosphatase-like, N-terminal"/>
    <property type="match status" value="1"/>
</dbReference>
<dbReference type="AlphaFoldDB" id="A0A931F0T5"/>
<proteinExistence type="predicted"/>
<dbReference type="Proteomes" id="UP000605361">
    <property type="component" value="Unassembled WGS sequence"/>
</dbReference>
<dbReference type="GO" id="GO:0003993">
    <property type="term" value="F:acid phosphatase activity"/>
    <property type="evidence" value="ECO:0007669"/>
    <property type="project" value="InterPro"/>
</dbReference>
<evidence type="ECO:0000313" key="4">
    <source>
        <dbReference type="EMBL" id="MBF8186713.1"/>
    </source>
</evidence>
<evidence type="ECO:0000259" key="3">
    <source>
        <dbReference type="Pfam" id="PF00149"/>
    </source>
</evidence>
<dbReference type="InterPro" id="IPR029052">
    <property type="entry name" value="Metallo-depent_PP-like"/>
</dbReference>
<dbReference type="InterPro" id="IPR006311">
    <property type="entry name" value="TAT_signal"/>
</dbReference>